<proteinExistence type="inferred from homology"/>
<comment type="caution">
    <text evidence="14">The sequence shown here is derived from an EMBL/GenBank/DDBJ whole genome shotgun (WGS) entry which is preliminary data.</text>
</comment>
<keyword evidence="2" id="KW-0813">Transport</keyword>
<dbReference type="OrthoDB" id="46868at2759"/>
<dbReference type="GO" id="GO:0005484">
    <property type="term" value="F:SNAP receptor activity"/>
    <property type="evidence" value="ECO:0007669"/>
    <property type="project" value="InterPro"/>
</dbReference>
<dbReference type="GO" id="GO:0005789">
    <property type="term" value="C:endoplasmic reticulum membrane"/>
    <property type="evidence" value="ECO:0007669"/>
    <property type="project" value="UniProtKB-SubCell"/>
</dbReference>
<evidence type="ECO:0000256" key="12">
    <source>
        <dbReference type="SAM" id="Phobius"/>
    </source>
</evidence>
<evidence type="ECO:0000256" key="6">
    <source>
        <dbReference type="ARBA" id="ARBA00022989"/>
    </source>
</evidence>
<evidence type="ECO:0000313" key="15">
    <source>
        <dbReference type="Proteomes" id="UP000324748"/>
    </source>
</evidence>
<dbReference type="Pfam" id="PF03908">
    <property type="entry name" value="Sec20"/>
    <property type="match status" value="1"/>
</dbReference>
<comment type="similarity">
    <text evidence="9">Belongs to the SEC20 family.</text>
</comment>
<dbReference type="InterPro" id="IPR056173">
    <property type="entry name" value="Sec20_C"/>
</dbReference>
<accession>A0A5B0MQA5</accession>
<dbReference type="EMBL" id="VSWC01000144">
    <property type="protein sequence ID" value="KAA1078214.1"/>
    <property type="molecule type" value="Genomic_DNA"/>
</dbReference>
<keyword evidence="5" id="KW-0931">ER-Golgi transport</keyword>
<dbReference type="GO" id="GO:0031201">
    <property type="term" value="C:SNARE complex"/>
    <property type="evidence" value="ECO:0007669"/>
    <property type="project" value="TreeGrafter"/>
</dbReference>
<dbReference type="PANTHER" id="PTHR12825:SF0">
    <property type="entry name" value="VESICLE TRANSPORT PROTEIN SEC20"/>
    <property type="match status" value="1"/>
</dbReference>
<evidence type="ECO:0000256" key="10">
    <source>
        <dbReference type="SAM" id="Coils"/>
    </source>
</evidence>
<feature type="region of interest" description="Disordered" evidence="11">
    <location>
        <begin position="128"/>
        <end position="152"/>
    </location>
</feature>
<organism evidence="14 15">
    <name type="scientific">Puccinia graminis f. sp. tritici</name>
    <dbReference type="NCBI Taxonomy" id="56615"/>
    <lineage>
        <taxon>Eukaryota</taxon>
        <taxon>Fungi</taxon>
        <taxon>Dikarya</taxon>
        <taxon>Basidiomycota</taxon>
        <taxon>Pucciniomycotina</taxon>
        <taxon>Pucciniomycetes</taxon>
        <taxon>Pucciniales</taxon>
        <taxon>Pucciniaceae</taxon>
        <taxon>Puccinia</taxon>
    </lineage>
</organism>
<protein>
    <recommendedName>
        <fullName evidence="13">Sec20 C-terminal domain-containing protein</fullName>
    </recommendedName>
</protein>
<keyword evidence="6 12" id="KW-1133">Transmembrane helix</keyword>
<feature type="transmembrane region" description="Helical" evidence="12">
    <location>
        <begin position="217"/>
        <end position="234"/>
    </location>
</feature>
<keyword evidence="15" id="KW-1185">Reference proteome</keyword>
<evidence type="ECO:0000256" key="2">
    <source>
        <dbReference type="ARBA" id="ARBA00022448"/>
    </source>
</evidence>
<sequence length="370" mass="40965">MSTSEQLPRELRDSLKNIESAIHELESVQLKQLSRTQHQQQEHEKEDSFTSITNQIKSELNRIDHHLEELEILADECEDESSRTEALRIVEDHRKHATRLRASFRTISLEVKRTLANNTLQSSRAELLSGATAKPGRSSNTEEALMSASSDVTQSLRNTLEIMRQELDRSVMSTHLLEQQTATLQLTSDQYMSFGELMKTSRALISTLQRADLMDRILLTGALLFFMLVCIYILKKRILDRGVSVLSTILTPLTRTTKTIINSNNNNVQPSSTSDQIVVGSSDTNDQILTAAASAATAVAVSLIPGLVSSPDLPIPPPPPPYPSGNLPAKPPPIDAHPPSVDPKQSIKPDPILPSDHPVISNFELLHEEL</sequence>
<evidence type="ECO:0000256" key="9">
    <source>
        <dbReference type="ARBA" id="ARBA00037934"/>
    </source>
</evidence>
<keyword evidence="7 10" id="KW-0175">Coiled coil</keyword>
<evidence type="ECO:0000256" key="8">
    <source>
        <dbReference type="ARBA" id="ARBA00023136"/>
    </source>
</evidence>
<comment type="subcellular location">
    <subcellularLocation>
        <location evidence="1">Endoplasmic reticulum membrane</location>
        <topology evidence="1">Single-pass type IV membrane protein</topology>
    </subcellularLocation>
</comment>
<keyword evidence="8 12" id="KW-0472">Membrane</keyword>
<evidence type="ECO:0000256" key="7">
    <source>
        <dbReference type="ARBA" id="ARBA00023054"/>
    </source>
</evidence>
<feature type="domain" description="Sec20 C-terminal" evidence="13">
    <location>
        <begin position="148"/>
        <end position="238"/>
    </location>
</feature>
<evidence type="ECO:0000256" key="11">
    <source>
        <dbReference type="SAM" id="MobiDB-lite"/>
    </source>
</evidence>
<evidence type="ECO:0000256" key="5">
    <source>
        <dbReference type="ARBA" id="ARBA00022892"/>
    </source>
</evidence>
<evidence type="ECO:0000256" key="1">
    <source>
        <dbReference type="ARBA" id="ARBA00004163"/>
    </source>
</evidence>
<dbReference type="AlphaFoldDB" id="A0A5B0MQA5"/>
<feature type="compositionally biased region" description="Polar residues" evidence="11">
    <location>
        <begin position="137"/>
        <end position="152"/>
    </location>
</feature>
<dbReference type="PANTHER" id="PTHR12825">
    <property type="entry name" value="BNIP1-RELATED"/>
    <property type="match status" value="1"/>
</dbReference>
<reference evidence="14 15" key="1">
    <citation type="submission" date="2019-05" db="EMBL/GenBank/DDBJ databases">
        <title>Emergence of the Ug99 lineage of the wheat stem rust pathogen through somatic hybridization.</title>
        <authorList>
            <person name="Li F."/>
            <person name="Upadhyaya N.M."/>
            <person name="Sperschneider J."/>
            <person name="Matny O."/>
            <person name="Nguyen-Phuc H."/>
            <person name="Mago R."/>
            <person name="Raley C."/>
            <person name="Miller M.E."/>
            <person name="Silverstein K.A.T."/>
            <person name="Henningsen E."/>
            <person name="Hirsch C.D."/>
            <person name="Visser B."/>
            <person name="Pretorius Z.A."/>
            <person name="Steffenson B.J."/>
            <person name="Schwessinger B."/>
            <person name="Dodds P.N."/>
            <person name="Figueroa M."/>
        </authorList>
    </citation>
    <scope>NUCLEOTIDE SEQUENCE [LARGE SCALE GENOMIC DNA]</scope>
    <source>
        <strain evidence="14">21-0</strain>
    </source>
</reference>
<gene>
    <name evidence="14" type="ORF">PGT21_030761</name>
</gene>
<name>A0A5B0MQA5_PUCGR</name>
<evidence type="ECO:0000259" key="13">
    <source>
        <dbReference type="Pfam" id="PF03908"/>
    </source>
</evidence>
<evidence type="ECO:0000256" key="3">
    <source>
        <dbReference type="ARBA" id="ARBA00022692"/>
    </source>
</evidence>
<evidence type="ECO:0000256" key="4">
    <source>
        <dbReference type="ARBA" id="ARBA00022824"/>
    </source>
</evidence>
<dbReference type="Proteomes" id="UP000324748">
    <property type="component" value="Unassembled WGS sequence"/>
</dbReference>
<keyword evidence="3 12" id="KW-0812">Transmembrane</keyword>
<keyword evidence="4" id="KW-0256">Endoplasmic reticulum</keyword>
<feature type="region of interest" description="Disordered" evidence="11">
    <location>
        <begin position="312"/>
        <end position="356"/>
    </location>
</feature>
<evidence type="ECO:0000313" key="14">
    <source>
        <dbReference type="EMBL" id="KAA1078214.1"/>
    </source>
</evidence>
<dbReference type="InterPro" id="IPR005606">
    <property type="entry name" value="Sec20"/>
</dbReference>
<feature type="compositionally biased region" description="Pro residues" evidence="11">
    <location>
        <begin position="313"/>
        <end position="336"/>
    </location>
</feature>
<feature type="coiled-coil region" evidence="10">
    <location>
        <begin position="56"/>
        <end position="87"/>
    </location>
</feature>
<dbReference type="GO" id="GO:0006890">
    <property type="term" value="P:retrograde vesicle-mediated transport, Golgi to endoplasmic reticulum"/>
    <property type="evidence" value="ECO:0007669"/>
    <property type="project" value="InterPro"/>
</dbReference>